<evidence type="ECO:0000313" key="1">
    <source>
        <dbReference type="EMBL" id="GMR44336.1"/>
    </source>
</evidence>
<accession>A0AAN4ZSI3</accession>
<gene>
    <name evidence="1" type="ORF">PMAYCL1PPCAC_14531</name>
</gene>
<keyword evidence="2" id="KW-1185">Reference proteome</keyword>
<feature type="non-terminal residue" evidence="1">
    <location>
        <position position="103"/>
    </location>
</feature>
<name>A0AAN4ZSI3_9BILA</name>
<dbReference type="Proteomes" id="UP001328107">
    <property type="component" value="Unassembled WGS sequence"/>
</dbReference>
<feature type="non-terminal residue" evidence="1">
    <location>
        <position position="1"/>
    </location>
</feature>
<protein>
    <submittedName>
        <fullName evidence="1">Uncharacterized protein</fullName>
    </submittedName>
</protein>
<organism evidence="1 2">
    <name type="scientific">Pristionchus mayeri</name>
    <dbReference type="NCBI Taxonomy" id="1317129"/>
    <lineage>
        <taxon>Eukaryota</taxon>
        <taxon>Metazoa</taxon>
        <taxon>Ecdysozoa</taxon>
        <taxon>Nematoda</taxon>
        <taxon>Chromadorea</taxon>
        <taxon>Rhabditida</taxon>
        <taxon>Rhabditina</taxon>
        <taxon>Diplogasteromorpha</taxon>
        <taxon>Diplogasteroidea</taxon>
        <taxon>Neodiplogasteridae</taxon>
        <taxon>Pristionchus</taxon>
    </lineage>
</organism>
<sequence length="103" mass="11954">LGRFQISIQHHLCRMVQLLFESERLLHVDHKLAKFEHFGRRMDGHCLSQTTAHNRLLSFIDGSNVSDILLATLASVRFSIHTQRRLLSGPILDDDDVIIIRRR</sequence>
<evidence type="ECO:0000313" key="2">
    <source>
        <dbReference type="Proteomes" id="UP001328107"/>
    </source>
</evidence>
<dbReference type="AlphaFoldDB" id="A0AAN4ZSI3"/>
<reference evidence="2" key="1">
    <citation type="submission" date="2022-10" db="EMBL/GenBank/DDBJ databases">
        <title>Genome assembly of Pristionchus species.</title>
        <authorList>
            <person name="Yoshida K."/>
            <person name="Sommer R.J."/>
        </authorList>
    </citation>
    <scope>NUCLEOTIDE SEQUENCE [LARGE SCALE GENOMIC DNA]</scope>
    <source>
        <strain evidence="2">RS5460</strain>
    </source>
</reference>
<proteinExistence type="predicted"/>
<dbReference type="EMBL" id="BTRK01000003">
    <property type="protein sequence ID" value="GMR44336.1"/>
    <property type="molecule type" value="Genomic_DNA"/>
</dbReference>
<comment type="caution">
    <text evidence="1">The sequence shown here is derived from an EMBL/GenBank/DDBJ whole genome shotgun (WGS) entry which is preliminary data.</text>
</comment>